<evidence type="ECO:0000256" key="3">
    <source>
        <dbReference type="SAM" id="MobiDB-lite"/>
    </source>
</evidence>
<dbReference type="Proteomes" id="UP001164929">
    <property type="component" value="Chromosome 13"/>
</dbReference>
<evidence type="ECO:0000256" key="2">
    <source>
        <dbReference type="ARBA" id="ARBA00024341"/>
    </source>
</evidence>
<feature type="region of interest" description="Disordered" evidence="3">
    <location>
        <begin position="215"/>
        <end position="236"/>
    </location>
</feature>
<dbReference type="PANTHER" id="PTHR32295:SF263">
    <property type="entry name" value="DUF4005 DOMAIN-CONTAINING PROTEIN"/>
    <property type="match status" value="1"/>
</dbReference>
<dbReference type="PROSITE" id="PS50096">
    <property type="entry name" value="IQ"/>
    <property type="match status" value="1"/>
</dbReference>
<name>A0AAD6LWY3_9ROSI</name>
<keyword evidence="1" id="KW-0112">Calmodulin-binding</keyword>
<comment type="caution">
    <text evidence="4">The sequence shown here is derived from an EMBL/GenBank/DDBJ whole genome shotgun (WGS) entry which is preliminary data.</text>
</comment>
<organism evidence="4 5">
    <name type="scientific">Populus alba x Populus x berolinensis</name>
    <dbReference type="NCBI Taxonomy" id="444605"/>
    <lineage>
        <taxon>Eukaryota</taxon>
        <taxon>Viridiplantae</taxon>
        <taxon>Streptophyta</taxon>
        <taxon>Embryophyta</taxon>
        <taxon>Tracheophyta</taxon>
        <taxon>Spermatophyta</taxon>
        <taxon>Magnoliopsida</taxon>
        <taxon>eudicotyledons</taxon>
        <taxon>Gunneridae</taxon>
        <taxon>Pentapetalae</taxon>
        <taxon>rosids</taxon>
        <taxon>fabids</taxon>
        <taxon>Malpighiales</taxon>
        <taxon>Salicaceae</taxon>
        <taxon>Saliceae</taxon>
        <taxon>Populus</taxon>
    </lineage>
</organism>
<proteinExistence type="inferred from homology"/>
<evidence type="ECO:0000256" key="1">
    <source>
        <dbReference type="ARBA" id="ARBA00022860"/>
    </source>
</evidence>
<sequence length="236" mass="27046">MSPSTQRRRQHQLQLQIIRGDGAFGKSAKKERVYRGRRSLDSIITTPYLAQRSSFALPTTEAIKKVVAQTHAVERIGWAVEDAAAFNLSFARKALCALRGLVKLQALVRGHQVRKQTTATLRRMHTLMTIQARARCHRVQMAGRITTTCHEKKIIKTTEQEHLYKEFSFARTNTGSHNWFAPFQNHPGRASPPYRERPDYVDTLSNQFFIPTKLHGRHRNLPRLKSGHKAKRETAT</sequence>
<accession>A0AAD6LWY3</accession>
<evidence type="ECO:0000313" key="5">
    <source>
        <dbReference type="Proteomes" id="UP001164929"/>
    </source>
</evidence>
<dbReference type="GO" id="GO:0005516">
    <property type="term" value="F:calmodulin binding"/>
    <property type="evidence" value="ECO:0007669"/>
    <property type="project" value="UniProtKB-KW"/>
</dbReference>
<reference evidence="4" key="1">
    <citation type="journal article" date="2023" name="Mol. Ecol. Resour.">
        <title>Chromosome-level genome assembly of a triploid poplar Populus alba 'Berolinensis'.</title>
        <authorList>
            <person name="Chen S."/>
            <person name="Yu Y."/>
            <person name="Wang X."/>
            <person name="Wang S."/>
            <person name="Zhang T."/>
            <person name="Zhou Y."/>
            <person name="He R."/>
            <person name="Meng N."/>
            <person name="Wang Y."/>
            <person name="Liu W."/>
            <person name="Liu Z."/>
            <person name="Liu J."/>
            <person name="Guo Q."/>
            <person name="Huang H."/>
            <person name="Sederoff R.R."/>
            <person name="Wang G."/>
            <person name="Qu G."/>
            <person name="Chen S."/>
        </authorList>
    </citation>
    <scope>NUCLEOTIDE SEQUENCE</scope>
    <source>
        <strain evidence="4">SC-2020</strain>
    </source>
</reference>
<gene>
    <name evidence="4" type="ORF">NC653_030700</name>
</gene>
<protein>
    <submittedName>
        <fullName evidence="4">Protein IQ-DOMAIN 31-like</fullName>
    </submittedName>
</protein>
<evidence type="ECO:0000313" key="4">
    <source>
        <dbReference type="EMBL" id="KAJ6974656.1"/>
    </source>
</evidence>
<dbReference type="EMBL" id="JAQIZT010000013">
    <property type="protein sequence ID" value="KAJ6974656.1"/>
    <property type="molecule type" value="Genomic_DNA"/>
</dbReference>
<comment type="similarity">
    <text evidence="2">Belongs to the IQD family.</text>
</comment>
<dbReference type="PANTHER" id="PTHR32295">
    <property type="entry name" value="IQ-DOMAIN 5-RELATED"/>
    <property type="match status" value="1"/>
</dbReference>
<dbReference type="AlphaFoldDB" id="A0AAD6LWY3"/>
<keyword evidence="5" id="KW-1185">Reference proteome</keyword>